<name>A0AAJ5WHK6_9PSED</name>
<gene>
    <name evidence="1" type="ORF">P0Y58_01045</name>
</gene>
<organism evidence="1 2">
    <name type="scientific">Candidatus Pseudomonas phytovorans</name>
    <dbReference type="NCBI Taxonomy" id="3121377"/>
    <lineage>
        <taxon>Bacteria</taxon>
        <taxon>Pseudomonadati</taxon>
        <taxon>Pseudomonadota</taxon>
        <taxon>Gammaproteobacteria</taxon>
        <taxon>Pseudomonadales</taxon>
        <taxon>Pseudomonadaceae</taxon>
        <taxon>Pseudomonas</taxon>
    </lineage>
</organism>
<dbReference type="Proteomes" id="UP001216329">
    <property type="component" value="Chromosome"/>
</dbReference>
<evidence type="ECO:0000313" key="2">
    <source>
        <dbReference type="Proteomes" id="UP001216329"/>
    </source>
</evidence>
<protein>
    <submittedName>
        <fullName evidence="1">Uncharacterized protein</fullName>
    </submittedName>
</protein>
<sequence length="59" mass="6561">MKAAHYTHRKQLAVMAASQPELAPGEKSANNAHATCSNGYAIMRGDIRGVIHDRHRKHR</sequence>
<dbReference type="EMBL" id="CP119325">
    <property type="protein sequence ID" value="WEK30805.1"/>
    <property type="molecule type" value="Genomic_DNA"/>
</dbReference>
<dbReference type="AlphaFoldDB" id="A0AAJ5WHK6"/>
<reference evidence="1" key="1">
    <citation type="submission" date="2023-03" db="EMBL/GenBank/DDBJ databases">
        <title>Andean soil-derived lignocellulolytic bacterial consortium as a source of novel taxa and putative plastic-active enzymes.</title>
        <authorList>
            <person name="Diaz-Garcia L."/>
            <person name="Chuvochina M."/>
            <person name="Feuerriegel G."/>
            <person name="Bunk B."/>
            <person name="Sproer C."/>
            <person name="Streit W.R."/>
            <person name="Rodriguez L.M."/>
            <person name="Overmann J."/>
            <person name="Jimenez D.J."/>
        </authorList>
    </citation>
    <scope>NUCLEOTIDE SEQUENCE</scope>
    <source>
        <strain evidence="1">MAG 876</strain>
    </source>
</reference>
<accession>A0AAJ5WHK6</accession>
<evidence type="ECO:0000313" key="1">
    <source>
        <dbReference type="EMBL" id="WEK30805.1"/>
    </source>
</evidence>
<proteinExistence type="predicted"/>